<reference evidence="2 3" key="1">
    <citation type="submission" date="2013-03" db="EMBL/GenBank/DDBJ databases">
        <title>The Genome Sequence of Exophiala aquamarina CBS 119918.</title>
        <authorList>
            <consortium name="The Broad Institute Genomics Platform"/>
            <person name="Cuomo C."/>
            <person name="de Hoog S."/>
            <person name="Gorbushina A."/>
            <person name="Walker B."/>
            <person name="Young S.K."/>
            <person name="Zeng Q."/>
            <person name="Gargeya S."/>
            <person name="Fitzgerald M."/>
            <person name="Haas B."/>
            <person name="Abouelleil A."/>
            <person name="Allen A.W."/>
            <person name="Alvarado L."/>
            <person name="Arachchi H.M."/>
            <person name="Berlin A.M."/>
            <person name="Chapman S.B."/>
            <person name="Gainer-Dewar J."/>
            <person name="Goldberg J."/>
            <person name="Griggs A."/>
            <person name="Gujja S."/>
            <person name="Hansen M."/>
            <person name="Howarth C."/>
            <person name="Imamovic A."/>
            <person name="Ireland A."/>
            <person name="Larimer J."/>
            <person name="McCowan C."/>
            <person name="Murphy C."/>
            <person name="Pearson M."/>
            <person name="Poon T.W."/>
            <person name="Priest M."/>
            <person name="Roberts A."/>
            <person name="Saif S."/>
            <person name="Shea T."/>
            <person name="Sisk P."/>
            <person name="Sykes S."/>
            <person name="Wortman J."/>
            <person name="Nusbaum C."/>
            <person name="Birren B."/>
        </authorList>
    </citation>
    <scope>NUCLEOTIDE SEQUENCE [LARGE SCALE GENOMIC DNA]</scope>
    <source>
        <strain evidence="2 3">CBS 119918</strain>
    </source>
</reference>
<gene>
    <name evidence="2" type="ORF">A1O9_05452</name>
</gene>
<evidence type="ECO:0000256" key="1">
    <source>
        <dbReference type="SAM" id="MobiDB-lite"/>
    </source>
</evidence>
<name>A0A072PPU0_9EURO</name>
<evidence type="ECO:0000313" key="3">
    <source>
        <dbReference type="Proteomes" id="UP000027920"/>
    </source>
</evidence>
<feature type="region of interest" description="Disordered" evidence="1">
    <location>
        <begin position="12"/>
        <end position="113"/>
    </location>
</feature>
<dbReference type="AlphaFoldDB" id="A0A072PPU0"/>
<dbReference type="VEuPathDB" id="FungiDB:A1O9_05452"/>
<dbReference type="EMBL" id="AMGV01000004">
    <property type="protein sequence ID" value="KEF57535.1"/>
    <property type="molecule type" value="Genomic_DNA"/>
</dbReference>
<organism evidence="2 3">
    <name type="scientific">Exophiala aquamarina CBS 119918</name>
    <dbReference type="NCBI Taxonomy" id="1182545"/>
    <lineage>
        <taxon>Eukaryota</taxon>
        <taxon>Fungi</taxon>
        <taxon>Dikarya</taxon>
        <taxon>Ascomycota</taxon>
        <taxon>Pezizomycotina</taxon>
        <taxon>Eurotiomycetes</taxon>
        <taxon>Chaetothyriomycetidae</taxon>
        <taxon>Chaetothyriales</taxon>
        <taxon>Herpotrichiellaceae</taxon>
        <taxon>Exophiala</taxon>
    </lineage>
</organism>
<accession>A0A072PPU0</accession>
<proteinExistence type="predicted"/>
<dbReference type="GeneID" id="25280378"/>
<sequence>MPALNQYLRKFDTSNATQFGYRPDQYGATGHDYEMSNLSNHRMATGAGNKSANNGTGDSDDSAAQSSGADFRPPGYTLYHARIDGPRVGKSNDGVSSASQEDGSVERHGSEEHIIRKEVVYDVRCE</sequence>
<dbReference type="Proteomes" id="UP000027920">
    <property type="component" value="Unassembled WGS sequence"/>
</dbReference>
<dbReference type="HOGENOM" id="CLU_1981607_0_0_1"/>
<comment type="caution">
    <text evidence="2">The sequence shown here is derived from an EMBL/GenBank/DDBJ whole genome shotgun (WGS) entry which is preliminary data.</text>
</comment>
<evidence type="ECO:0000313" key="2">
    <source>
        <dbReference type="EMBL" id="KEF57535.1"/>
    </source>
</evidence>
<feature type="compositionally biased region" description="Polar residues" evidence="1">
    <location>
        <begin position="93"/>
        <end position="102"/>
    </location>
</feature>
<dbReference type="RefSeq" id="XP_013260125.1">
    <property type="nucleotide sequence ID" value="XM_013404671.1"/>
</dbReference>
<dbReference type="OrthoDB" id="3918601at2759"/>
<keyword evidence="3" id="KW-1185">Reference proteome</keyword>
<feature type="compositionally biased region" description="Basic and acidic residues" evidence="1">
    <location>
        <begin position="104"/>
        <end position="113"/>
    </location>
</feature>
<feature type="compositionally biased region" description="Polar residues" evidence="1">
    <location>
        <begin position="36"/>
        <end position="54"/>
    </location>
</feature>
<protein>
    <submittedName>
        <fullName evidence="2">Uncharacterized protein</fullName>
    </submittedName>
</protein>